<dbReference type="GO" id="GO:1990130">
    <property type="term" value="C:GATOR1 complex"/>
    <property type="evidence" value="ECO:0007669"/>
    <property type="project" value="TreeGrafter"/>
</dbReference>
<dbReference type="GO" id="GO:0005096">
    <property type="term" value="F:GTPase activator activity"/>
    <property type="evidence" value="ECO:0007669"/>
    <property type="project" value="TreeGrafter"/>
</dbReference>
<accession>A0A2S5BIU2</accession>
<reference evidence="3 4" key="1">
    <citation type="journal article" date="2018" name="Front. Microbiol.">
        <title>Prospects for Fungal Bioremediation of Acidic Radioactive Waste Sites: Characterization and Genome Sequence of Rhodotorula taiwanensis MD1149.</title>
        <authorList>
            <person name="Tkavc R."/>
            <person name="Matrosova V.Y."/>
            <person name="Grichenko O.E."/>
            <person name="Gostincar C."/>
            <person name="Volpe R.P."/>
            <person name="Klimenkova P."/>
            <person name="Gaidamakova E.K."/>
            <person name="Zhou C.E."/>
            <person name="Stewart B.J."/>
            <person name="Lyman M.G."/>
            <person name="Malfatti S.A."/>
            <person name="Rubinfeld B."/>
            <person name="Courtot M."/>
            <person name="Singh J."/>
            <person name="Dalgard C.L."/>
            <person name="Hamilton T."/>
            <person name="Frey K.G."/>
            <person name="Gunde-Cimerman N."/>
            <person name="Dugan L."/>
            <person name="Daly M.J."/>
        </authorList>
    </citation>
    <scope>NUCLEOTIDE SEQUENCE [LARGE SCALE GENOMIC DNA]</scope>
    <source>
        <strain evidence="3 4">MD1149</strain>
    </source>
</reference>
<dbReference type="OrthoDB" id="338854at2759"/>
<evidence type="ECO:0000256" key="2">
    <source>
        <dbReference type="SAM" id="MobiDB-lite"/>
    </source>
</evidence>
<feature type="region of interest" description="Disordered" evidence="2">
    <location>
        <begin position="524"/>
        <end position="560"/>
    </location>
</feature>
<dbReference type="GO" id="GO:0010508">
    <property type="term" value="P:positive regulation of autophagy"/>
    <property type="evidence" value="ECO:0007669"/>
    <property type="project" value="TreeGrafter"/>
</dbReference>
<protein>
    <recommendedName>
        <fullName evidence="5">Nitrogen permease regulator 2</fullName>
    </recommendedName>
</protein>
<proteinExistence type="inferred from homology"/>
<feature type="compositionally biased region" description="Acidic residues" evidence="2">
    <location>
        <begin position="533"/>
        <end position="543"/>
    </location>
</feature>
<evidence type="ECO:0000313" key="4">
    <source>
        <dbReference type="Proteomes" id="UP000237144"/>
    </source>
</evidence>
<keyword evidence="4" id="KW-1185">Reference proteome</keyword>
<dbReference type="GO" id="GO:0005774">
    <property type="term" value="C:vacuolar membrane"/>
    <property type="evidence" value="ECO:0007669"/>
    <property type="project" value="TreeGrafter"/>
</dbReference>
<dbReference type="InterPro" id="IPR009348">
    <property type="entry name" value="NPR2-like"/>
</dbReference>
<feature type="region of interest" description="Disordered" evidence="2">
    <location>
        <begin position="408"/>
        <end position="430"/>
    </location>
</feature>
<dbReference type="STRING" id="741276.A0A2S5BIU2"/>
<evidence type="ECO:0000313" key="3">
    <source>
        <dbReference type="EMBL" id="POY76692.1"/>
    </source>
</evidence>
<organism evidence="3 4">
    <name type="scientific">Rhodotorula taiwanensis</name>
    <dbReference type="NCBI Taxonomy" id="741276"/>
    <lineage>
        <taxon>Eukaryota</taxon>
        <taxon>Fungi</taxon>
        <taxon>Dikarya</taxon>
        <taxon>Basidiomycota</taxon>
        <taxon>Pucciniomycotina</taxon>
        <taxon>Microbotryomycetes</taxon>
        <taxon>Sporidiobolales</taxon>
        <taxon>Sporidiobolaceae</taxon>
        <taxon>Rhodotorula</taxon>
    </lineage>
</organism>
<dbReference type="PANTHER" id="PTHR12991:SF10">
    <property type="entry name" value="GATOR COMPLEX PROTEIN NPRL2"/>
    <property type="match status" value="1"/>
</dbReference>
<evidence type="ECO:0008006" key="5">
    <source>
        <dbReference type="Google" id="ProtNLM"/>
    </source>
</evidence>
<dbReference type="GO" id="GO:1904262">
    <property type="term" value="P:negative regulation of TORC1 signaling"/>
    <property type="evidence" value="ECO:0007669"/>
    <property type="project" value="TreeGrafter"/>
</dbReference>
<feature type="region of interest" description="Disordered" evidence="2">
    <location>
        <begin position="47"/>
        <end position="77"/>
    </location>
</feature>
<dbReference type="Proteomes" id="UP000237144">
    <property type="component" value="Unassembled WGS sequence"/>
</dbReference>
<dbReference type="AlphaFoldDB" id="A0A2S5BIU2"/>
<feature type="compositionally biased region" description="Low complexity" evidence="2">
    <location>
        <begin position="55"/>
        <end position="77"/>
    </location>
</feature>
<sequence length="576" mass="63265">MTTSRQLLKEESGLYTPKLVAVFYAVFDPTLGPRVVHQIPEGSVATALSTFPSRTSTPGDTSSESTPSSETADSSEPNVVRANPVLFDFSSILDFVIPKPELCGHLITKATRTSKVLGFPIRIVDEEKYHGTKSLYNRNAFIFNVCFVFERDAELSVFEPVVRKTGRTLCAMEEHSSLLSSPPPDFSMANLLEQLYLDLNAYFETSVPLLGVDLDVGLFPFYMNPPEVPTWQVPVAVINLEKMKTRSWDVTLYKICSFIDGVNPVKRIGELAEVDIYLARQCIQHLVYYNAVIMVDIFQFSNSYTLLPDIADAVQYGEEEDEGTTDLPTECENYVFTGEPDAAPVPFASLLSYYSKLQPGLSLAEWIELLSLDDHPIDIRRMIQFGVIKGFLRRVYAYPIWLDHPNLQRKEPHRSSRSASTADASGAATPLAAPAKQVLSRQLDAPAVPRHSTSAQPSRTSTPMPSDPALDTPEANDGDSTPNVSYPPSLALTFDGTHHTDEICLKYSCSWRTLELVLRHLGEGGKVGGGDASADEDDADGDAGEGARDVPRRGSAASAWDKAAGGYGDRVVMLHI</sequence>
<comment type="similarity">
    <text evidence="1">Belongs to the NPR2 family.</text>
</comment>
<feature type="compositionally biased region" description="Polar residues" evidence="2">
    <location>
        <begin position="451"/>
        <end position="464"/>
    </location>
</feature>
<evidence type="ECO:0000256" key="1">
    <source>
        <dbReference type="ARBA" id="ARBA00008433"/>
    </source>
</evidence>
<dbReference type="PANTHER" id="PTHR12991">
    <property type="entry name" value="NITROGEN PERMEASE REGULATOR 2/TUMOR SUPPRESSOR CANDIDATE 4"/>
    <property type="match status" value="1"/>
</dbReference>
<dbReference type="EMBL" id="PJQD01000002">
    <property type="protein sequence ID" value="POY76692.1"/>
    <property type="molecule type" value="Genomic_DNA"/>
</dbReference>
<dbReference type="Pfam" id="PF06218">
    <property type="entry name" value="NPR2"/>
    <property type="match status" value="2"/>
</dbReference>
<feature type="compositionally biased region" description="Low complexity" evidence="2">
    <location>
        <begin position="417"/>
        <end position="430"/>
    </location>
</feature>
<comment type="caution">
    <text evidence="3">The sequence shown here is derived from an EMBL/GenBank/DDBJ whole genome shotgun (WGS) entry which is preliminary data.</text>
</comment>
<gene>
    <name evidence="3" type="ORF">BMF94_0284</name>
</gene>
<name>A0A2S5BIU2_9BASI</name>
<feature type="region of interest" description="Disordered" evidence="2">
    <location>
        <begin position="444"/>
        <end position="487"/>
    </location>
</feature>